<comment type="caution">
    <text evidence="1">The sequence shown here is derived from an EMBL/GenBank/DDBJ whole genome shotgun (WGS) entry which is preliminary data.</text>
</comment>
<proteinExistence type="predicted"/>
<accession>W9YU73</accession>
<organism evidence="1 2">
    <name type="scientific">Capronia epimyces CBS 606.96</name>
    <dbReference type="NCBI Taxonomy" id="1182542"/>
    <lineage>
        <taxon>Eukaryota</taxon>
        <taxon>Fungi</taxon>
        <taxon>Dikarya</taxon>
        <taxon>Ascomycota</taxon>
        <taxon>Pezizomycotina</taxon>
        <taxon>Eurotiomycetes</taxon>
        <taxon>Chaetothyriomycetidae</taxon>
        <taxon>Chaetothyriales</taxon>
        <taxon>Herpotrichiellaceae</taxon>
        <taxon>Capronia</taxon>
    </lineage>
</organism>
<name>W9YU73_9EURO</name>
<sequence length="130" mass="14497">MAKLSLYDGSSGEESKRESACGLTVAIVDLSGTTRNWFHLSSTSDHWRLKFWVKNLAVLESIKFRGTLMRQFQEECEQQASNDQDANKDLPLLPSTEHIRTEAEKLLTEFAANPVPDLASLCAGRHASSE</sequence>
<dbReference type="AlphaFoldDB" id="W9YU73"/>
<dbReference type="EMBL" id="AMGY01000001">
    <property type="protein sequence ID" value="EXJ92816.1"/>
    <property type="molecule type" value="Genomic_DNA"/>
</dbReference>
<reference evidence="1 2" key="1">
    <citation type="submission" date="2013-03" db="EMBL/GenBank/DDBJ databases">
        <title>The Genome Sequence of Capronia epimyces CBS 606.96.</title>
        <authorList>
            <consortium name="The Broad Institute Genomics Platform"/>
            <person name="Cuomo C."/>
            <person name="de Hoog S."/>
            <person name="Gorbushina A."/>
            <person name="Walker B."/>
            <person name="Young S.K."/>
            <person name="Zeng Q."/>
            <person name="Gargeya S."/>
            <person name="Fitzgerald M."/>
            <person name="Haas B."/>
            <person name="Abouelleil A."/>
            <person name="Allen A.W."/>
            <person name="Alvarado L."/>
            <person name="Arachchi H.M."/>
            <person name="Berlin A.M."/>
            <person name="Chapman S.B."/>
            <person name="Gainer-Dewar J."/>
            <person name="Goldberg J."/>
            <person name="Griggs A."/>
            <person name="Gujja S."/>
            <person name="Hansen M."/>
            <person name="Howarth C."/>
            <person name="Imamovic A."/>
            <person name="Ireland A."/>
            <person name="Larimer J."/>
            <person name="McCowan C."/>
            <person name="Murphy C."/>
            <person name="Pearson M."/>
            <person name="Poon T.W."/>
            <person name="Priest M."/>
            <person name="Roberts A."/>
            <person name="Saif S."/>
            <person name="Shea T."/>
            <person name="Sisk P."/>
            <person name="Sykes S."/>
            <person name="Wortman J."/>
            <person name="Nusbaum C."/>
            <person name="Birren B."/>
        </authorList>
    </citation>
    <scope>NUCLEOTIDE SEQUENCE [LARGE SCALE GENOMIC DNA]</scope>
    <source>
        <strain evidence="1 2">CBS 606.96</strain>
    </source>
</reference>
<dbReference type="GeneID" id="19165506"/>
<evidence type="ECO:0000313" key="1">
    <source>
        <dbReference type="EMBL" id="EXJ92816.1"/>
    </source>
</evidence>
<keyword evidence="2" id="KW-1185">Reference proteome</keyword>
<evidence type="ECO:0000313" key="2">
    <source>
        <dbReference type="Proteomes" id="UP000019478"/>
    </source>
</evidence>
<protein>
    <submittedName>
        <fullName evidence="1">Uncharacterized protein</fullName>
    </submittedName>
</protein>
<dbReference type="RefSeq" id="XP_007729706.1">
    <property type="nucleotide sequence ID" value="XM_007731516.1"/>
</dbReference>
<dbReference type="OrthoDB" id="4161430at2759"/>
<dbReference type="HOGENOM" id="CLU_1937891_0_0_1"/>
<dbReference type="Proteomes" id="UP000019478">
    <property type="component" value="Unassembled WGS sequence"/>
</dbReference>
<gene>
    <name evidence="1" type="ORF">A1O3_01370</name>
</gene>